<feature type="region of interest" description="Disordered" evidence="1">
    <location>
        <begin position="258"/>
        <end position="281"/>
    </location>
</feature>
<feature type="compositionally biased region" description="Basic and acidic residues" evidence="1">
    <location>
        <begin position="259"/>
        <end position="268"/>
    </location>
</feature>
<organism evidence="2 3">
    <name type="scientific">Athelia psychrophila</name>
    <dbReference type="NCBI Taxonomy" id="1759441"/>
    <lineage>
        <taxon>Eukaryota</taxon>
        <taxon>Fungi</taxon>
        <taxon>Dikarya</taxon>
        <taxon>Basidiomycota</taxon>
        <taxon>Agaricomycotina</taxon>
        <taxon>Agaricomycetes</taxon>
        <taxon>Agaricomycetidae</taxon>
        <taxon>Atheliales</taxon>
        <taxon>Atheliaceae</taxon>
        <taxon>Athelia</taxon>
    </lineage>
</organism>
<protein>
    <submittedName>
        <fullName evidence="2">Uncharacterized protein</fullName>
    </submittedName>
</protein>
<dbReference type="EMBL" id="KV417593">
    <property type="protein sequence ID" value="KZP16483.1"/>
    <property type="molecule type" value="Genomic_DNA"/>
</dbReference>
<evidence type="ECO:0000313" key="2">
    <source>
        <dbReference type="EMBL" id="KZP16483.1"/>
    </source>
</evidence>
<gene>
    <name evidence="2" type="ORF">FIBSPDRAFT_865985</name>
</gene>
<accession>A0A166F668</accession>
<dbReference type="Proteomes" id="UP000076532">
    <property type="component" value="Unassembled WGS sequence"/>
</dbReference>
<name>A0A166F668_9AGAM</name>
<evidence type="ECO:0000256" key="1">
    <source>
        <dbReference type="SAM" id="MobiDB-lite"/>
    </source>
</evidence>
<dbReference type="AlphaFoldDB" id="A0A166F668"/>
<evidence type="ECO:0000313" key="3">
    <source>
        <dbReference type="Proteomes" id="UP000076532"/>
    </source>
</evidence>
<proteinExistence type="predicted"/>
<keyword evidence="3" id="KW-1185">Reference proteome</keyword>
<sequence length="281" mass="30998">MRGISLDVWTPPQTQRAGGLCACARCRAGGPLPAPTIPSPHLGTSQPHAFSKRAGDFPRRLDAAADTTGQWTLRARGLSFWRPFPPLPPTHPDTQELCSPCAFAKRAVDSSRCFDADADATGRRRVCARTFLYWRPSRQPTTPTSISPAPVRSQNVRGVHPNALAVPRTPQVSRCQRAGVLSPWRPPSGHSSSHSTAQALRNLRAFYKCAGDIHRRLDTTADATGQRMLHMHVLSRWRHPPLLTPTHLHIQALRSPRALSERAGEHRFPVKPARTKLTSSE</sequence>
<reference evidence="2 3" key="1">
    <citation type="journal article" date="2016" name="Mol. Biol. Evol.">
        <title>Comparative Genomics of Early-Diverging Mushroom-Forming Fungi Provides Insights into the Origins of Lignocellulose Decay Capabilities.</title>
        <authorList>
            <person name="Nagy L.G."/>
            <person name="Riley R."/>
            <person name="Tritt A."/>
            <person name="Adam C."/>
            <person name="Daum C."/>
            <person name="Floudas D."/>
            <person name="Sun H."/>
            <person name="Yadav J.S."/>
            <person name="Pangilinan J."/>
            <person name="Larsson K.H."/>
            <person name="Matsuura K."/>
            <person name="Barry K."/>
            <person name="Labutti K."/>
            <person name="Kuo R."/>
            <person name="Ohm R.A."/>
            <person name="Bhattacharya S.S."/>
            <person name="Shirouzu T."/>
            <person name="Yoshinaga Y."/>
            <person name="Martin F.M."/>
            <person name="Grigoriev I.V."/>
            <person name="Hibbett D.S."/>
        </authorList>
    </citation>
    <scope>NUCLEOTIDE SEQUENCE [LARGE SCALE GENOMIC DNA]</scope>
    <source>
        <strain evidence="2 3">CBS 109695</strain>
    </source>
</reference>